<protein>
    <submittedName>
        <fullName evidence="1">Uncharacterized protein</fullName>
    </submittedName>
</protein>
<evidence type="ECO:0000313" key="1">
    <source>
        <dbReference type="EMBL" id="SIR65777.1"/>
    </source>
</evidence>
<dbReference type="Pfam" id="PF13526">
    <property type="entry name" value="DUF4125"/>
    <property type="match status" value="1"/>
</dbReference>
<dbReference type="OrthoDB" id="5387164at2"/>
<name>A0A1N7CQK9_9RHOO</name>
<dbReference type="InterPro" id="IPR025191">
    <property type="entry name" value="DUF4125"/>
</dbReference>
<dbReference type="Proteomes" id="UP000186819">
    <property type="component" value="Unassembled WGS sequence"/>
</dbReference>
<accession>A0A1N7CQK9</accession>
<keyword evidence="2" id="KW-1185">Reference proteome</keyword>
<gene>
    <name evidence="1" type="ORF">SAMN05421829_1278</name>
</gene>
<dbReference type="AlphaFoldDB" id="A0A1N7CQK9"/>
<organism evidence="1 2">
    <name type="scientific">Aromatoleum tolulyticum</name>
    <dbReference type="NCBI Taxonomy" id="34027"/>
    <lineage>
        <taxon>Bacteria</taxon>
        <taxon>Pseudomonadati</taxon>
        <taxon>Pseudomonadota</taxon>
        <taxon>Betaproteobacteria</taxon>
        <taxon>Rhodocyclales</taxon>
        <taxon>Rhodocyclaceae</taxon>
        <taxon>Aromatoleum</taxon>
    </lineage>
</organism>
<dbReference type="EMBL" id="FTMD01000027">
    <property type="protein sequence ID" value="SIR65777.1"/>
    <property type="molecule type" value="Genomic_DNA"/>
</dbReference>
<proteinExistence type="predicted"/>
<evidence type="ECO:0000313" key="2">
    <source>
        <dbReference type="Proteomes" id="UP000186819"/>
    </source>
</evidence>
<sequence length="190" mass="21711">MNSYLLDRVLEAEWQMFVRVRSARHAPCQSAPDNFKTIRSSLFETWTGPMLASYLADLEQAEAVGRNLLAEKYARMDDLIPPLSDSPLIDIIVTMESNWQEELGRRYPALYRRCCRSMDETGDGRNFGIYLGCELETYGDHTLQLYFENIEAAVAANRNLALEALQRLVCKNGYRDLDHAESVLKYGETA</sequence>
<dbReference type="STRING" id="34027.SAMN05421829_1278"/>
<reference evidence="2" key="1">
    <citation type="submission" date="2017-01" db="EMBL/GenBank/DDBJ databases">
        <authorList>
            <person name="Varghese N."/>
            <person name="Submissions S."/>
        </authorList>
    </citation>
    <scope>NUCLEOTIDE SEQUENCE [LARGE SCALE GENOMIC DNA]</scope>
    <source>
        <strain evidence="2">ATCC 51758</strain>
    </source>
</reference>